<reference evidence="4 6" key="2">
    <citation type="submission" date="2020-06" db="EMBL/GenBank/DDBJ databases">
        <title>Genome mining for natural products.</title>
        <authorList>
            <person name="Zhang B."/>
            <person name="Shi J."/>
            <person name="Ge H."/>
        </authorList>
    </citation>
    <scope>NUCLEOTIDE SEQUENCE [LARGE SCALE GENOMIC DNA]</scope>
    <source>
        <strain evidence="4 6">NA06532</strain>
    </source>
</reference>
<dbReference type="InterPro" id="IPR002563">
    <property type="entry name" value="Flavin_Rdtase-like_dom"/>
</dbReference>
<keyword evidence="1" id="KW-0560">Oxidoreductase</keyword>
<dbReference type="EMBL" id="CP054926">
    <property type="protein sequence ID" value="QKW46000.1"/>
    <property type="molecule type" value="Genomic_DNA"/>
</dbReference>
<dbReference type="PANTHER" id="PTHR30466:SF1">
    <property type="entry name" value="FMN REDUCTASE (NADH) RUTF"/>
    <property type="match status" value="1"/>
</dbReference>
<protein>
    <submittedName>
        <fullName evidence="3">Flavin reductase</fullName>
    </submittedName>
</protein>
<dbReference type="RefSeq" id="WP_051843655.1">
    <property type="nucleotide sequence ID" value="NZ_CP054926.1"/>
</dbReference>
<dbReference type="SUPFAM" id="SSF50475">
    <property type="entry name" value="FMN-binding split barrel"/>
    <property type="match status" value="1"/>
</dbReference>
<sequence length="159" mass="17151">MPRQQISSVTDDLRSVMRLFPTGVALLSTGEGDRATAMTINALMSVSLTPPQLLVSVLRSSRAHAVLEDCRAFSVHFLGDRQKHMAELFSSASKPQGRDLAEFIERQVVPDSTARLTCSLRSVYPGGDHSLFLGHVDFVEAAVSVGGPLLFHGGALRGF</sequence>
<dbReference type="InterPro" id="IPR050268">
    <property type="entry name" value="NADH-dep_flavin_reductase"/>
</dbReference>
<dbReference type="GO" id="GO:0042602">
    <property type="term" value="F:riboflavin reductase (NADPH) activity"/>
    <property type="evidence" value="ECO:0007669"/>
    <property type="project" value="TreeGrafter"/>
</dbReference>
<dbReference type="GO" id="GO:0010181">
    <property type="term" value="F:FMN binding"/>
    <property type="evidence" value="ECO:0007669"/>
    <property type="project" value="InterPro"/>
</dbReference>
<dbReference type="Gene3D" id="2.30.110.10">
    <property type="entry name" value="Electron Transport, Fmn-binding Protein, Chain A"/>
    <property type="match status" value="1"/>
</dbReference>
<dbReference type="Proteomes" id="UP000471648">
    <property type="component" value="Unassembled WGS sequence"/>
</dbReference>
<feature type="domain" description="Flavin reductase like" evidence="2">
    <location>
        <begin position="17"/>
        <end position="158"/>
    </location>
</feature>
<accession>A0A6N9V7Z8</accession>
<reference evidence="3 5" key="1">
    <citation type="submission" date="2020-01" db="EMBL/GenBank/DDBJ databases">
        <title>Insect and environment-associated Actinomycetes.</title>
        <authorList>
            <person name="Currrie C."/>
            <person name="Chevrette M."/>
            <person name="Carlson C."/>
            <person name="Stubbendieck R."/>
            <person name="Wendt-Pienkowski E."/>
        </authorList>
    </citation>
    <scope>NUCLEOTIDE SEQUENCE [LARGE SCALE GENOMIC DNA]</scope>
    <source>
        <strain evidence="3 5">SID14438</strain>
    </source>
</reference>
<organism evidence="3 5">
    <name type="scientific">Streptomyces microflavus</name>
    <name type="common">Streptomyces lipmanii</name>
    <dbReference type="NCBI Taxonomy" id="1919"/>
    <lineage>
        <taxon>Bacteria</taxon>
        <taxon>Bacillati</taxon>
        <taxon>Actinomycetota</taxon>
        <taxon>Actinomycetes</taxon>
        <taxon>Kitasatosporales</taxon>
        <taxon>Streptomycetaceae</taxon>
        <taxon>Streptomyces</taxon>
    </lineage>
</organism>
<dbReference type="AlphaFoldDB" id="A0A6N9V7Z8"/>
<dbReference type="EMBL" id="JAAGME010000798">
    <property type="protein sequence ID" value="NEB68974.1"/>
    <property type="molecule type" value="Genomic_DNA"/>
</dbReference>
<name>A0A6N9V7Z8_STRMI</name>
<dbReference type="Proteomes" id="UP000509345">
    <property type="component" value="Chromosome"/>
</dbReference>
<dbReference type="SMART" id="SM00903">
    <property type="entry name" value="Flavin_Reduct"/>
    <property type="match status" value="1"/>
</dbReference>
<dbReference type="GeneID" id="87635038"/>
<evidence type="ECO:0000256" key="1">
    <source>
        <dbReference type="ARBA" id="ARBA00023002"/>
    </source>
</evidence>
<dbReference type="Pfam" id="PF01613">
    <property type="entry name" value="Flavin_Reduct"/>
    <property type="match status" value="1"/>
</dbReference>
<evidence type="ECO:0000313" key="5">
    <source>
        <dbReference type="Proteomes" id="UP000471648"/>
    </source>
</evidence>
<evidence type="ECO:0000313" key="3">
    <source>
        <dbReference type="EMBL" id="NEB68974.1"/>
    </source>
</evidence>
<gene>
    <name evidence="3" type="ORF">G3I39_18220</name>
    <name evidence="4" type="ORF">HUT09_27615</name>
</gene>
<evidence type="ECO:0000313" key="6">
    <source>
        <dbReference type="Proteomes" id="UP000509345"/>
    </source>
</evidence>
<dbReference type="InterPro" id="IPR012349">
    <property type="entry name" value="Split_barrel_FMN-bd"/>
</dbReference>
<evidence type="ECO:0000259" key="2">
    <source>
        <dbReference type="SMART" id="SM00903"/>
    </source>
</evidence>
<dbReference type="PANTHER" id="PTHR30466">
    <property type="entry name" value="FLAVIN REDUCTASE"/>
    <property type="match status" value="1"/>
</dbReference>
<evidence type="ECO:0000313" key="4">
    <source>
        <dbReference type="EMBL" id="QKW46000.1"/>
    </source>
</evidence>
<proteinExistence type="predicted"/>